<reference evidence="2" key="1">
    <citation type="journal article" date="2023" name="Front. Plant Sci.">
        <title>Chromosomal-level genome assembly of Melastoma candidum provides insights into trichome evolution.</title>
        <authorList>
            <person name="Zhong Y."/>
            <person name="Wu W."/>
            <person name="Sun C."/>
            <person name="Zou P."/>
            <person name="Liu Y."/>
            <person name="Dai S."/>
            <person name="Zhou R."/>
        </authorList>
    </citation>
    <scope>NUCLEOTIDE SEQUENCE [LARGE SCALE GENOMIC DNA]</scope>
</reference>
<sequence length="358" mass="40122">MGNTRFLFSDGVLSRSPDVPPVSSFLQSRPGAYTTTRTHNHGACVLFWERHIDRLLDSARILLYSDRELLFGSEGLSARPFPSMNSTPWESRARSLVCDSLGEVLPVPLMEEDGEELAITILLSGNLDRLGDPRKDLEFLDVHLHVDGYVPTGFGAKGSGAHLALVGRGREAASAKYSDWVRRRKHLQRFRPCSATELLLSNDGDHVLEGSVTNFFTVCRREDNENELKDGLASCFEVQTAPVSDGVLPGVIRQLVIEVCLSKGIPFREVAPSWAMRELWEEAFITSSLRLLQHVEAIEVPVTWEHVESRSSYDDLDWTKKSFKSHPGMITTMIQAEIMKRASLEGYPVSLLRKTRII</sequence>
<gene>
    <name evidence="1" type="ORF">MLD38_002574</name>
</gene>
<name>A0ACB9S0D0_9MYRT</name>
<dbReference type="EMBL" id="CM042881">
    <property type="protein sequence ID" value="KAI4384410.1"/>
    <property type="molecule type" value="Genomic_DNA"/>
</dbReference>
<dbReference type="Proteomes" id="UP001057402">
    <property type="component" value="Chromosome 2"/>
</dbReference>
<comment type="caution">
    <text evidence="1">The sequence shown here is derived from an EMBL/GenBank/DDBJ whole genome shotgun (WGS) entry which is preliminary data.</text>
</comment>
<proteinExistence type="predicted"/>
<evidence type="ECO:0000313" key="1">
    <source>
        <dbReference type="EMBL" id="KAI4384410.1"/>
    </source>
</evidence>
<keyword evidence="2" id="KW-1185">Reference proteome</keyword>
<organism evidence="1 2">
    <name type="scientific">Melastoma candidum</name>
    <dbReference type="NCBI Taxonomy" id="119954"/>
    <lineage>
        <taxon>Eukaryota</taxon>
        <taxon>Viridiplantae</taxon>
        <taxon>Streptophyta</taxon>
        <taxon>Embryophyta</taxon>
        <taxon>Tracheophyta</taxon>
        <taxon>Spermatophyta</taxon>
        <taxon>Magnoliopsida</taxon>
        <taxon>eudicotyledons</taxon>
        <taxon>Gunneridae</taxon>
        <taxon>Pentapetalae</taxon>
        <taxon>rosids</taxon>
        <taxon>malvids</taxon>
        <taxon>Myrtales</taxon>
        <taxon>Melastomataceae</taxon>
        <taxon>Melastomatoideae</taxon>
        <taxon>Melastomateae</taxon>
        <taxon>Melastoma</taxon>
    </lineage>
</organism>
<evidence type="ECO:0000313" key="2">
    <source>
        <dbReference type="Proteomes" id="UP001057402"/>
    </source>
</evidence>
<protein>
    <submittedName>
        <fullName evidence="1">Uncharacterized protein</fullName>
    </submittedName>
</protein>
<accession>A0ACB9S0D0</accession>